<evidence type="ECO:0000259" key="3">
    <source>
        <dbReference type="Pfam" id="PF16344"/>
    </source>
</evidence>
<proteinExistence type="predicted"/>
<feature type="transmembrane region" description="Helical" evidence="1">
    <location>
        <begin position="96"/>
        <end position="118"/>
    </location>
</feature>
<sequence>MGYQDYTEQDFIMDEYFQNWVLRPDTMSNKFWIEWMKDNPEKKDTVESAVAFVKLLSKEGEATELDEFDTLWQDIIHKRRTSYGELSRSKREFHKVYIKLVGVAAIFLVGLLVSIAIFNQNKLEGEIIDTDQITLELHDGTIKYLDESSSETILELAGKELIKKEQNVIKYHSDNASSSTKLVYNTLNVPLGRKFQLVLSDGTHVYLNSGSKLRYPTTFIKEMPRDVFLDGEAFFSVEEDKERLFTVITDQMNTQVYGTKFNVSSYKDDGIYATVLVEGSVGVYKSNDSIELKPIKVIPGQRAVLNENAIKVQKVFIEKYIAWTENKLYFIEDNFETILKKLERHFNVKIINEYKALNQKRFTGTFIDETVEEILEVCKAHTGFTYTINNKEIIISKNQY</sequence>
<dbReference type="RefSeq" id="WP_199115354.1">
    <property type="nucleotide sequence ID" value="NZ_JAELVQ010000013.1"/>
</dbReference>
<dbReference type="Proteomes" id="UP000610931">
    <property type="component" value="Unassembled WGS sequence"/>
</dbReference>
<dbReference type="Gene3D" id="2.60.120.1440">
    <property type="match status" value="1"/>
</dbReference>
<name>A0A8J7LYL7_9FLAO</name>
<protein>
    <submittedName>
        <fullName evidence="4">FecR family protein</fullName>
    </submittedName>
</protein>
<dbReference type="Pfam" id="PF16344">
    <property type="entry name" value="FecR_C"/>
    <property type="match status" value="1"/>
</dbReference>
<comment type="caution">
    <text evidence="4">The sequence shown here is derived from an EMBL/GenBank/DDBJ whole genome shotgun (WGS) entry which is preliminary data.</text>
</comment>
<feature type="domain" description="Protein FecR C-terminal" evidence="3">
    <location>
        <begin position="327"/>
        <end position="395"/>
    </location>
</feature>
<dbReference type="GO" id="GO:0016989">
    <property type="term" value="F:sigma factor antagonist activity"/>
    <property type="evidence" value="ECO:0007669"/>
    <property type="project" value="TreeGrafter"/>
</dbReference>
<organism evidence="4 5">
    <name type="scientific">Snuella sedimenti</name>
    <dbReference type="NCBI Taxonomy" id="2798802"/>
    <lineage>
        <taxon>Bacteria</taxon>
        <taxon>Pseudomonadati</taxon>
        <taxon>Bacteroidota</taxon>
        <taxon>Flavobacteriia</taxon>
        <taxon>Flavobacteriales</taxon>
        <taxon>Flavobacteriaceae</taxon>
        <taxon>Snuella</taxon>
    </lineage>
</organism>
<evidence type="ECO:0000259" key="2">
    <source>
        <dbReference type="Pfam" id="PF04773"/>
    </source>
</evidence>
<accession>A0A8J7LYL7</accession>
<evidence type="ECO:0000256" key="1">
    <source>
        <dbReference type="SAM" id="Phobius"/>
    </source>
</evidence>
<reference evidence="4" key="1">
    <citation type="submission" date="2020-12" db="EMBL/GenBank/DDBJ databases">
        <title>Snuella sp. nov., isolated from sediment in Incheon.</title>
        <authorList>
            <person name="Kim W."/>
        </authorList>
    </citation>
    <scope>NUCLEOTIDE SEQUENCE</scope>
    <source>
        <strain evidence="4">CAU 1569</strain>
    </source>
</reference>
<dbReference type="PANTHER" id="PTHR30273">
    <property type="entry name" value="PERIPLASMIC SIGNAL SENSOR AND SIGMA FACTOR ACTIVATOR FECR-RELATED"/>
    <property type="match status" value="1"/>
</dbReference>
<evidence type="ECO:0000313" key="4">
    <source>
        <dbReference type="EMBL" id="MBJ6368591.1"/>
    </source>
</evidence>
<dbReference type="AlphaFoldDB" id="A0A8J7LYL7"/>
<dbReference type="InterPro" id="IPR012373">
    <property type="entry name" value="Ferrdict_sens_TM"/>
</dbReference>
<gene>
    <name evidence="4" type="ORF">JF259_10875</name>
</gene>
<keyword evidence="1" id="KW-1133">Transmembrane helix</keyword>
<dbReference type="Pfam" id="PF04773">
    <property type="entry name" value="FecR"/>
    <property type="match status" value="1"/>
</dbReference>
<dbReference type="InterPro" id="IPR006860">
    <property type="entry name" value="FecR"/>
</dbReference>
<dbReference type="Gene3D" id="3.55.50.30">
    <property type="match status" value="1"/>
</dbReference>
<dbReference type="EMBL" id="JAELVQ010000013">
    <property type="protein sequence ID" value="MBJ6368591.1"/>
    <property type="molecule type" value="Genomic_DNA"/>
</dbReference>
<keyword evidence="1" id="KW-0472">Membrane</keyword>
<dbReference type="PANTHER" id="PTHR30273:SF2">
    <property type="entry name" value="PROTEIN FECR"/>
    <property type="match status" value="1"/>
</dbReference>
<dbReference type="InterPro" id="IPR032508">
    <property type="entry name" value="FecR_C"/>
</dbReference>
<keyword evidence="5" id="KW-1185">Reference proteome</keyword>
<keyword evidence="1" id="KW-0812">Transmembrane</keyword>
<feature type="domain" description="FecR protein" evidence="2">
    <location>
        <begin position="188"/>
        <end position="281"/>
    </location>
</feature>
<evidence type="ECO:0000313" key="5">
    <source>
        <dbReference type="Proteomes" id="UP000610931"/>
    </source>
</evidence>